<comment type="function">
    <text evidence="1">May function as sodium-coupled metabolite transporter across the chloroplast envelope.</text>
</comment>
<evidence type="ECO:0000256" key="8">
    <source>
        <dbReference type="ARBA" id="ARBA00022958"/>
    </source>
</evidence>
<dbReference type="GO" id="GO:1902600">
    <property type="term" value="P:proton transmembrane transport"/>
    <property type="evidence" value="ECO:0007669"/>
    <property type="project" value="InterPro"/>
</dbReference>
<dbReference type="AlphaFoldDB" id="A0AAQ3JY06"/>
<dbReference type="Proteomes" id="UP001327560">
    <property type="component" value="Chromosome 2"/>
</dbReference>
<feature type="domain" description="Cation/H+ exchanger transmembrane" evidence="15">
    <location>
        <begin position="62"/>
        <end position="438"/>
    </location>
</feature>
<dbReference type="Gene3D" id="1.20.1530.20">
    <property type="match status" value="1"/>
</dbReference>
<feature type="transmembrane region" description="Helical" evidence="13">
    <location>
        <begin position="421"/>
        <end position="442"/>
    </location>
</feature>
<keyword evidence="11 13" id="KW-0472">Membrane</keyword>
<dbReference type="GO" id="GO:0006885">
    <property type="term" value="P:regulation of pH"/>
    <property type="evidence" value="ECO:0007669"/>
    <property type="project" value="TreeGrafter"/>
</dbReference>
<evidence type="ECO:0000256" key="6">
    <source>
        <dbReference type="ARBA" id="ARBA00022538"/>
    </source>
</evidence>
<feature type="transmembrane region" description="Helical" evidence="13">
    <location>
        <begin position="208"/>
        <end position="231"/>
    </location>
</feature>
<sequence>MRWSTMATNASDNSTYVRDSMVCYTPQMISINGVWEGVDPLAFTFPLFIFQLFLVIVTTRSLALLMKTFHQPRAFAEIIGGIVLGPSVMGRVKSFQETVFPAKSLYTLDTIANLGLLLFLFLIGVEMDVAMIRRSGQKALVVSAVGVVLPFGIGIVTSCIYKDLFLYEDIRGAAFVLLLGVVLSVTAFPILARILAEIKLLNSEVGRISMAAAIITDMFAWILLTMSIAIAAPDANLLSSLWVFLCTVGFVVLCFYCVRPAMRWFVQKIPEGQGVSNLQVCIILSFMMLAAVATDAIGVYSMFGAFVFGLVIPNGPIGVALMDKLEDLVTGFLLPLYFAVSGLRTNLSIFPDGKTALILILIFFAACTAKVVGTIIVSVFYAMPLREGLSLGLLMNTRGLVEIIVLNIGREKKVVLDDKCFAVMVVASLVMTAIATPAVAYLHRPSRRFVGYKRRNLQRSKPNTELRVLTCVHNTRNVPSIISLLNLSNPNKSAPIFVYALHLVELTQSANAILIVHNSNNFNPPPDRRSQRKPRPSALTGTQAQSEHIFHAFGNYEKNGSGVSVQTLTILSPYSTMHEDICNLAEDKHVTLIILPFHKQQTVDGGMEPIHPAIKMLNERVIATSPCSVGILIDRGLSSKSRRALGQNKCYRIALLFFGGADDREALAYGWRMSEHPAIHFTVVRFISGEEATTPQSPVPTPASAAPRDSRVINVVINEDAEEKLLDDEYVNEFRMRNIGNESLVYTEKVVQNAVETVAAIKSMGNSHDLFVVGRTQRESAMATLTEGMTEWAECPELGLIGDLLATSDFAMTVSVLVVHQYVGGPLGLNQPAPAGTSEHLAQRHRMSSSNHGASTASEAHQGTPTVGASLHCWWNVSIRRSWIVLLLCAVHLLPTPILLLTGQPEDVAKQAGEVSMWFIPLHFSYAFVFPLQRFLQCQLKNSVIAYVSAAALVVHALITWVCMSKLQFELIGTTLTLDFSWWVSVLGLFGYVTCGGCPDTWKGFSMEAFTSLWEFLRLFVASDVMLWSSLSLSPFLFLRTFLMNQTPELSLLIWCSLENWYYIILILLTGNLMNAKIAVDALSFW</sequence>
<reference evidence="18 19" key="1">
    <citation type="submission" date="2023-10" db="EMBL/GenBank/DDBJ databases">
        <title>Chromosome-scale genome assembly provides insights into flower coloration mechanisms of Canna indica.</title>
        <authorList>
            <person name="Li C."/>
        </authorList>
    </citation>
    <scope>NUCLEOTIDE SEQUENCE [LARGE SCALE GENOMIC DNA]</scope>
    <source>
        <tissue evidence="18">Flower</tissue>
    </source>
</reference>
<keyword evidence="6" id="KW-0633">Potassium transport</keyword>
<feature type="transmembrane region" description="Helical" evidence="13">
    <location>
        <begin position="915"/>
        <end position="932"/>
    </location>
</feature>
<dbReference type="GO" id="GO:0015297">
    <property type="term" value="F:antiporter activity"/>
    <property type="evidence" value="ECO:0007669"/>
    <property type="project" value="InterPro"/>
</dbReference>
<keyword evidence="7 13" id="KW-0812">Transmembrane</keyword>
<keyword evidence="5" id="KW-0813">Transport</keyword>
<dbReference type="PANTHER" id="PTHR32468">
    <property type="entry name" value="CATION/H + ANTIPORTER"/>
    <property type="match status" value="1"/>
</dbReference>
<feature type="transmembrane region" description="Helical" evidence="13">
    <location>
        <begin position="303"/>
        <end position="321"/>
    </location>
</feature>
<evidence type="ECO:0000256" key="10">
    <source>
        <dbReference type="ARBA" id="ARBA00023065"/>
    </source>
</evidence>
<dbReference type="PANTHER" id="PTHR32468:SF164">
    <property type="entry name" value="OS05G0485000 PROTEIN"/>
    <property type="match status" value="1"/>
</dbReference>
<evidence type="ECO:0000256" key="3">
    <source>
        <dbReference type="ARBA" id="ARBA00004141"/>
    </source>
</evidence>
<evidence type="ECO:0000256" key="2">
    <source>
        <dbReference type="ARBA" id="ARBA00004119"/>
    </source>
</evidence>
<feature type="transmembrane region" description="Helical" evidence="13">
    <location>
        <begin position="173"/>
        <end position="196"/>
    </location>
</feature>
<feature type="transmembrane region" description="Helical" evidence="13">
    <location>
        <begin position="139"/>
        <end position="161"/>
    </location>
</feature>
<name>A0AAQ3JY06_9LILI</name>
<evidence type="ECO:0000256" key="12">
    <source>
        <dbReference type="ARBA" id="ARBA00038341"/>
    </source>
</evidence>
<comment type="subcellular location">
    <subcellularLocation>
        <location evidence="3">Membrane</location>
        <topology evidence="3">Multi-pass membrane protein</topology>
    </subcellularLocation>
    <subcellularLocation>
        <location evidence="2">Plastid</location>
        <location evidence="2">Chloroplast envelope</location>
    </subcellularLocation>
</comment>
<accession>A0AAQ3JY06</accession>
<feature type="transmembrane region" description="Helical" evidence="13">
    <location>
        <begin position="328"/>
        <end position="350"/>
    </location>
</feature>
<feature type="transmembrane region" description="Helical" evidence="13">
    <location>
        <begin position="883"/>
        <end position="903"/>
    </location>
</feature>
<evidence type="ECO:0000256" key="1">
    <source>
        <dbReference type="ARBA" id="ARBA00003198"/>
    </source>
</evidence>
<keyword evidence="10" id="KW-0406">Ion transport</keyword>
<dbReference type="InterPro" id="IPR006153">
    <property type="entry name" value="Cation/H_exchanger_TM"/>
</dbReference>
<dbReference type="Pfam" id="PF01554">
    <property type="entry name" value="MatE"/>
    <property type="match status" value="1"/>
</dbReference>
<keyword evidence="8" id="KW-0630">Potassium</keyword>
<evidence type="ECO:0000256" key="5">
    <source>
        <dbReference type="ARBA" id="ARBA00022448"/>
    </source>
</evidence>
<evidence type="ECO:0000256" key="11">
    <source>
        <dbReference type="ARBA" id="ARBA00023136"/>
    </source>
</evidence>
<feature type="region of interest" description="Disordered" evidence="14">
    <location>
        <begin position="833"/>
        <end position="863"/>
    </location>
</feature>
<feature type="transmembrane region" description="Helical" evidence="13">
    <location>
        <begin position="356"/>
        <end position="382"/>
    </location>
</feature>
<evidence type="ECO:0000313" key="18">
    <source>
        <dbReference type="EMBL" id="WOK97453.1"/>
    </source>
</evidence>
<dbReference type="Pfam" id="PF00999">
    <property type="entry name" value="Na_H_Exchanger"/>
    <property type="match status" value="1"/>
</dbReference>
<evidence type="ECO:0000259" key="15">
    <source>
        <dbReference type="Pfam" id="PF00999"/>
    </source>
</evidence>
<feature type="domain" description="Cation/H(+) antiporter central" evidence="16">
    <location>
        <begin position="497"/>
        <end position="639"/>
    </location>
</feature>
<dbReference type="InterPro" id="IPR050794">
    <property type="entry name" value="CPA2_transporter"/>
</dbReference>
<keyword evidence="19" id="KW-1185">Reference proteome</keyword>
<dbReference type="InterPro" id="IPR002528">
    <property type="entry name" value="MATE_fam"/>
</dbReference>
<feature type="transmembrane region" description="Helical" evidence="13">
    <location>
        <begin position="74"/>
        <end position="92"/>
    </location>
</feature>
<evidence type="ECO:0000259" key="17">
    <source>
        <dbReference type="Pfam" id="PF23259"/>
    </source>
</evidence>
<feature type="transmembrane region" description="Helical" evidence="13">
    <location>
        <begin position="980"/>
        <end position="998"/>
    </location>
</feature>
<feature type="transmembrane region" description="Helical" evidence="13">
    <location>
        <begin position="944"/>
        <end position="968"/>
    </location>
</feature>
<evidence type="ECO:0000256" key="14">
    <source>
        <dbReference type="SAM" id="MobiDB-lite"/>
    </source>
</evidence>
<dbReference type="InterPro" id="IPR038770">
    <property type="entry name" value="Na+/solute_symporter_sf"/>
</dbReference>
<evidence type="ECO:0000313" key="19">
    <source>
        <dbReference type="Proteomes" id="UP001327560"/>
    </source>
</evidence>
<dbReference type="InterPro" id="IPR057291">
    <property type="entry name" value="CHX17_2nd"/>
</dbReference>
<dbReference type="GO" id="GO:0006813">
    <property type="term" value="P:potassium ion transport"/>
    <property type="evidence" value="ECO:0007669"/>
    <property type="project" value="UniProtKB-KW"/>
</dbReference>
<protein>
    <recommendedName>
        <fullName evidence="13">Protein DETOXIFICATION</fullName>
    </recommendedName>
    <alternativeName>
        <fullName evidence="13">Multidrug and toxic compound extrusion protein</fullName>
    </alternativeName>
</protein>
<dbReference type="Pfam" id="PF23259">
    <property type="entry name" value="CHX17_C"/>
    <property type="match status" value="1"/>
</dbReference>
<evidence type="ECO:0000256" key="13">
    <source>
        <dbReference type="RuleBase" id="RU004914"/>
    </source>
</evidence>
<feature type="compositionally biased region" description="Polar residues" evidence="14">
    <location>
        <begin position="848"/>
        <end position="863"/>
    </location>
</feature>
<comment type="similarity">
    <text evidence="4 13">Belongs to the multi antimicrobial extrusion (MATE) (TC 2.A.66.1) family.</text>
</comment>
<feature type="transmembrane region" description="Helical" evidence="13">
    <location>
        <begin position="1019"/>
        <end position="1041"/>
    </location>
</feature>
<comment type="similarity">
    <text evidence="12">Belongs to the monovalent cation:proton antiporter 2 (CPA2) transporter (TC 2.A.37) family. CHX (TC 2.A.37.4) subfamily.</text>
</comment>
<evidence type="ECO:0000256" key="9">
    <source>
        <dbReference type="ARBA" id="ARBA00022989"/>
    </source>
</evidence>
<feature type="transmembrane region" description="Helical" evidence="13">
    <location>
        <begin position="237"/>
        <end position="258"/>
    </location>
</feature>
<dbReference type="GO" id="GO:0009941">
    <property type="term" value="C:chloroplast envelope"/>
    <property type="evidence" value="ECO:0007669"/>
    <property type="project" value="UniProtKB-SubCell"/>
</dbReference>
<dbReference type="Pfam" id="PF23256">
    <property type="entry name" value="CHX17_2nd"/>
    <property type="match status" value="1"/>
</dbReference>
<keyword evidence="9 13" id="KW-1133">Transmembrane helix</keyword>
<evidence type="ECO:0000259" key="16">
    <source>
        <dbReference type="Pfam" id="PF23256"/>
    </source>
</evidence>
<evidence type="ECO:0000256" key="4">
    <source>
        <dbReference type="ARBA" id="ARBA00010199"/>
    </source>
</evidence>
<dbReference type="GO" id="GO:0016020">
    <property type="term" value="C:membrane"/>
    <property type="evidence" value="ECO:0007669"/>
    <property type="project" value="UniProtKB-SubCell"/>
</dbReference>
<dbReference type="Gene3D" id="3.40.50.12370">
    <property type="match status" value="1"/>
</dbReference>
<gene>
    <name evidence="18" type="ORF">Cni_G06161</name>
</gene>
<feature type="domain" description="Cation/H(+) antiporter C-terminal" evidence="17">
    <location>
        <begin position="653"/>
        <end position="824"/>
    </location>
</feature>
<dbReference type="EMBL" id="CP136891">
    <property type="protein sequence ID" value="WOK97453.1"/>
    <property type="molecule type" value="Genomic_DNA"/>
</dbReference>
<dbReference type="InterPro" id="IPR057290">
    <property type="entry name" value="CHX17_C"/>
</dbReference>
<feature type="transmembrane region" description="Helical" evidence="13">
    <location>
        <begin position="104"/>
        <end position="127"/>
    </location>
</feature>
<organism evidence="18 19">
    <name type="scientific">Canna indica</name>
    <name type="common">Indian-shot</name>
    <dbReference type="NCBI Taxonomy" id="4628"/>
    <lineage>
        <taxon>Eukaryota</taxon>
        <taxon>Viridiplantae</taxon>
        <taxon>Streptophyta</taxon>
        <taxon>Embryophyta</taxon>
        <taxon>Tracheophyta</taxon>
        <taxon>Spermatophyta</taxon>
        <taxon>Magnoliopsida</taxon>
        <taxon>Liliopsida</taxon>
        <taxon>Zingiberales</taxon>
        <taxon>Cannaceae</taxon>
        <taxon>Canna</taxon>
    </lineage>
</organism>
<dbReference type="GO" id="GO:0042910">
    <property type="term" value="F:xenobiotic transmembrane transporter activity"/>
    <property type="evidence" value="ECO:0007669"/>
    <property type="project" value="InterPro"/>
</dbReference>
<feature type="region of interest" description="Disordered" evidence="14">
    <location>
        <begin position="519"/>
        <end position="541"/>
    </location>
</feature>
<dbReference type="GO" id="GO:0012505">
    <property type="term" value="C:endomembrane system"/>
    <property type="evidence" value="ECO:0007669"/>
    <property type="project" value="TreeGrafter"/>
</dbReference>
<proteinExistence type="inferred from homology"/>
<evidence type="ECO:0000256" key="7">
    <source>
        <dbReference type="ARBA" id="ARBA00022692"/>
    </source>
</evidence>
<feature type="transmembrane region" description="Helical" evidence="13">
    <location>
        <begin position="41"/>
        <end position="62"/>
    </location>
</feature>
<feature type="transmembrane region" description="Helical" evidence="13">
    <location>
        <begin position="1061"/>
        <end position="1080"/>
    </location>
</feature>